<evidence type="ECO:0000256" key="2">
    <source>
        <dbReference type="ARBA" id="ARBA00023015"/>
    </source>
</evidence>
<dbReference type="PANTHER" id="PTHR30126">
    <property type="entry name" value="HTH-TYPE TRANSCRIPTIONAL REGULATOR"/>
    <property type="match status" value="1"/>
</dbReference>
<dbReference type="SUPFAM" id="SSF46785">
    <property type="entry name" value="Winged helix' DNA-binding domain"/>
    <property type="match status" value="1"/>
</dbReference>
<reference evidence="6 7" key="1">
    <citation type="submission" date="2023-08" db="EMBL/GenBank/DDBJ databases">
        <title>Complete genome sequence of Geobacillus thermodenitrificans K1041, a genetically tractable strain representative of the genus Geobacillus.</title>
        <authorList>
            <person name="Kani S."/>
            <person name="Suzuki H."/>
        </authorList>
    </citation>
    <scope>NUCLEOTIDE SEQUENCE [LARGE SCALE GENOMIC DNA]</scope>
    <source>
        <strain evidence="6 7">K1041</strain>
    </source>
</reference>
<dbReference type="Pfam" id="PF03466">
    <property type="entry name" value="LysR_substrate"/>
    <property type="match status" value="1"/>
</dbReference>
<feature type="domain" description="HTH lysR-type" evidence="5">
    <location>
        <begin position="1"/>
        <end position="58"/>
    </location>
</feature>
<dbReference type="Gene3D" id="1.10.10.10">
    <property type="entry name" value="Winged helix-like DNA-binding domain superfamily/Winged helix DNA-binding domain"/>
    <property type="match status" value="1"/>
</dbReference>
<accession>A0ABY9QCI9</accession>
<evidence type="ECO:0000256" key="3">
    <source>
        <dbReference type="ARBA" id="ARBA00023125"/>
    </source>
</evidence>
<keyword evidence="4" id="KW-0804">Transcription</keyword>
<dbReference type="PRINTS" id="PR00039">
    <property type="entry name" value="HTHLYSR"/>
</dbReference>
<dbReference type="SUPFAM" id="SSF53850">
    <property type="entry name" value="Periplasmic binding protein-like II"/>
    <property type="match status" value="1"/>
</dbReference>
<keyword evidence="2" id="KW-0805">Transcription regulation</keyword>
<dbReference type="InterPro" id="IPR036390">
    <property type="entry name" value="WH_DNA-bd_sf"/>
</dbReference>
<dbReference type="PANTHER" id="PTHR30126:SF40">
    <property type="entry name" value="HTH-TYPE TRANSCRIPTIONAL REGULATOR GLTR"/>
    <property type="match status" value="1"/>
</dbReference>
<organism evidence="6 7">
    <name type="scientific">Geobacillus thermodenitrificans</name>
    <dbReference type="NCBI Taxonomy" id="33940"/>
    <lineage>
        <taxon>Bacteria</taxon>
        <taxon>Bacillati</taxon>
        <taxon>Bacillota</taxon>
        <taxon>Bacilli</taxon>
        <taxon>Bacillales</taxon>
        <taxon>Anoxybacillaceae</taxon>
        <taxon>Geobacillus</taxon>
    </lineage>
</organism>
<dbReference type="InterPro" id="IPR000847">
    <property type="entry name" value="LysR_HTH_N"/>
</dbReference>
<comment type="similarity">
    <text evidence="1">Belongs to the LysR transcriptional regulatory family.</text>
</comment>
<evidence type="ECO:0000313" key="6">
    <source>
        <dbReference type="EMBL" id="WMV76625.1"/>
    </source>
</evidence>
<keyword evidence="7" id="KW-1185">Reference proteome</keyword>
<dbReference type="CDD" id="cd08442">
    <property type="entry name" value="PBP2_YofA_SoxR_like"/>
    <property type="match status" value="1"/>
</dbReference>
<name>A0ABY9QCI9_GEOTD</name>
<evidence type="ECO:0000259" key="5">
    <source>
        <dbReference type="PROSITE" id="PS50931"/>
    </source>
</evidence>
<sequence>MELKDLEIFQTVAEKGTITEAAKALNYVQSNITSRIQRLEEELKTPLFHRHRRGMRLTPEGKKLLTYSEKLLSLAEEMKKVVQDNGEPAGKLEIGTVETVFHLPQILSSYINRYKHVDVTLVTGVTEELEDEVLHFRLDGAFVSEADFHPEIETYDVFQEELVLISNQHRSLDELLEQPFLCFSKGCIYRARLEAWYTDQNVTPKLMEFGTLETIVRSVVAGLGISFVPRSSVAPFIENGLIYCHSLPEAYSKIKTVFIRRKDSYLTSTMEKLIETIAQHRKIWIENE</sequence>
<dbReference type="Gene3D" id="3.40.190.290">
    <property type="match status" value="1"/>
</dbReference>
<dbReference type="Proteomes" id="UP001297580">
    <property type="component" value="Chromosome"/>
</dbReference>
<proteinExistence type="inferred from homology"/>
<dbReference type="EMBL" id="CP133461">
    <property type="protein sequence ID" value="WMV76625.1"/>
    <property type="molecule type" value="Genomic_DNA"/>
</dbReference>
<dbReference type="Pfam" id="PF00126">
    <property type="entry name" value="HTH_1"/>
    <property type="match status" value="1"/>
</dbReference>
<evidence type="ECO:0000313" key="7">
    <source>
        <dbReference type="Proteomes" id="UP001297580"/>
    </source>
</evidence>
<dbReference type="InterPro" id="IPR005119">
    <property type="entry name" value="LysR_subst-bd"/>
</dbReference>
<evidence type="ECO:0000256" key="1">
    <source>
        <dbReference type="ARBA" id="ARBA00009437"/>
    </source>
</evidence>
<dbReference type="PROSITE" id="PS50931">
    <property type="entry name" value="HTH_LYSR"/>
    <property type="match status" value="1"/>
</dbReference>
<keyword evidence="3" id="KW-0238">DNA-binding</keyword>
<evidence type="ECO:0000256" key="4">
    <source>
        <dbReference type="ARBA" id="ARBA00023163"/>
    </source>
</evidence>
<protein>
    <submittedName>
        <fullName evidence="6">LysR family transcriptional regulator</fullName>
    </submittedName>
</protein>
<dbReference type="InterPro" id="IPR036388">
    <property type="entry name" value="WH-like_DNA-bd_sf"/>
</dbReference>
<gene>
    <name evidence="6" type="ORF">HSX42_02030</name>
</gene>
<dbReference type="RefSeq" id="WP_236934303.1">
    <property type="nucleotide sequence ID" value="NZ_CP133461.1"/>
</dbReference>